<dbReference type="InterPro" id="IPR023393">
    <property type="entry name" value="START-like_dom_sf"/>
</dbReference>
<gene>
    <name evidence="1" type="ORF">ELQ90_12950</name>
</gene>
<evidence type="ECO:0000313" key="1">
    <source>
        <dbReference type="EMBL" id="RWZ49657.1"/>
    </source>
</evidence>
<sequence>MTVHLRLETVVPLTPGQAFDLSRDVGLHLDSLVATRETVVAGRRSGLLQQGEHVAWRGRHLGVPFTLMSRLTTVDYPRLFVDEEIAGPFRRLRHEHRFEPHRDGTLVTDDITFAAPLGPLGRLVEKVVLEKYMRGLISARNAHLLVVARGIAVRAAPVGVGD</sequence>
<dbReference type="RefSeq" id="WP_128495704.1">
    <property type="nucleotide sequence ID" value="NZ_RZNB01000005.1"/>
</dbReference>
<dbReference type="OrthoDB" id="9801773at2"/>
<proteinExistence type="predicted"/>
<dbReference type="Proteomes" id="UP000288547">
    <property type="component" value="Unassembled WGS sequence"/>
</dbReference>
<organism evidence="1 2">
    <name type="scientific">Labedella phragmitis</name>
    <dbReference type="NCBI Taxonomy" id="2498849"/>
    <lineage>
        <taxon>Bacteria</taxon>
        <taxon>Bacillati</taxon>
        <taxon>Actinomycetota</taxon>
        <taxon>Actinomycetes</taxon>
        <taxon>Micrococcales</taxon>
        <taxon>Microbacteriaceae</taxon>
        <taxon>Labedella</taxon>
    </lineage>
</organism>
<dbReference type="Pfam" id="PF10604">
    <property type="entry name" value="Polyketide_cyc2"/>
    <property type="match status" value="1"/>
</dbReference>
<protein>
    <submittedName>
        <fullName evidence="1">Cyclase</fullName>
    </submittedName>
</protein>
<dbReference type="Gene3D" id="3.30.530.20">
    <property type="match status" value="1"/>
</dbReference>
<dbReference type="InterPro" id="IPR019587">
    <property type="entry name" value="Polyketide_cyclase/dehydratase"/>
</dbReference>
<keyword evidence="2" id="KW-1185">Reference proteome</keyword>
<dbReference type="AlphaFoldDB" id="A0A444PQW6"/>
<name>A0A444PQW6_9MICO</name>
<reference evidence="1 2" key="1">
    <citation type="submission" date="2018-12" db="EMBL/GenBank/DDBJ databases">
        <authorList>
            <person name="Li F."/>
        </authorList>
    </citation>
    <scope>NUCLEOTIDE SEQUENCE [LARGE SCALE GENOMIC DNA]</scope>
    <source>
        <strain evidence="1 2">11W25H-1</strain>
    </source>
</reference>
<dbReference type="CDD" id="cd07820">
    <property type="entry name" value="SRPBCC_3"/>
    <property type="match status" value="1"/>
</dbReference>
<comment type="caution">
    <text evidence="1">The sequence shown here is derived from an EMBL/GenBank/DDBJ whole genome shotgun (WGS) entry which is preliminary data.</text>
</comment>
<evidence type="ECO:0000313" key="2">
    <source>
        <dbReference type="Proteomes" id="UP000288547"/>
    </source>
</evidence>
<dbReference type="SUPFAM" id="SSF55961">
    <property type="entry name" value="Bet v1-like"/>
    <property type="match status" value="1"/>
</dbReference>
<dbReference type="EMBL" id="RZNB01000005">
    <property type="protein sequence ID" value="RWZ49657.1"/>
    <property type="molecule type" value="Genomic_DNA"/>
</dbReference>
<accession>A0A444PQW6</accession>